<protein>
    <submittedName>
        <fullName evidence="2">Uncharacterized protein</fullName>
    </submittedName>
</protein>
<name>A0AC34GCI8_9BILA</name>
<dbReference type="WBParaSite" id="ES5_v2.g27403.t1">
    <property type="protein sequence ID" value="ES5_v2.g27403.t1"/>
    <property type="gene ID" value="ES5_v2.g27403"/>
</dbReference>
<proteinExistence type="predicted"/>
<dbReference type="Proteomes" id="UP000887579">
    <property type="component" value="Unplaced"/>
</dbReference>
<accession>A0AC34GCI8</accession>
<sequence>MDDSDLPYLSSDFEISKLQNSSKKKKKRKHKSPLSKKFRKINQSTTVTERKAVKETLPFQSRNPFTSIKATTIPTSRIVTSENTVDHLYFKPTNPKHPKKWKRRMSPFSDISSKDNSLTSFASPSSLSNVIPTTSQSSTTFTEFDTDMENNEDDETTATTSTTRTPKIVEIETSELETTTSTTATSTIPTESSKASTPIITEPDENTERTQSPLKNGIQSPTSISVEMTSPPPSITAVQKKKEKTKIGCRPKVVAEVVQVLAKYKESDVRRLPNERFELINEEESPKKHLTKSSSPAAITTTSTKSSSPSAVTSSTVTTKSSPLASTKSSTSPSSTQVDLFNTAQIAAPQFSPGPPRTL</sequence>
<evidence type="ECO:0000313" key="1">
    <source>
        <dbReference type="Proteomes" id="UP000887579"/>
    </source>
</evidence>
<evidence type="ECO:0000313" key="2">
    <source>
        <dbReference type="WBParaSite" id="ES5_v2.g27403.t1"/>
    </source>
</evidence>
<organism evidence="1 2">
    <name type="scientific">Panagrolaimus sp. ES5</name>
    <dbReference type="NCBI Taxonomy" id="591445"/>
    <lineage>
        <taxon>Eukaryota</taxon>
        <taxon>Metazoa</taxon>
        <taxon>Ecdysozoa</taxon>
        <taxon>Nematoda</taxon>
        <taxon>Chromadorea</taxon>
        <taxon>Rhabditida</taxon>
        <taxon>Tylenchina</taxon>
        <taxon>Panagrolaimomorpha</taxon>
        <taxon>Panagrolaimoidea</taxon>
        <taxon>Panagrolaimidae</taxon>
        <taxon>Panagrolaimus</taxon>
    </lineage>
</organism>
<reference evidence="2" key="1">
    <citation type="submission" date="2022-11" db="UniProtKB">
        <authorList>
            <consortium name="WormBaseParasite"/>
        </authorList>
    </citation>
    <scope>IDENTIFICATION</scope>
</reference>